<dbReference type="InterPro" id="IPR000073">
    <property type="entry name" value="AB_hydrolase_1"/>
</dbReference>
<keyword evidence="1 3" id="KW-0378">Hydrolase</keyword>
<dbReference type="Pfam" id="PF12697">
    <property type="entry name" value="Abhydrolase_6"/>
    <property type="match status" value="1"/>
</dbReference>
<dbReference type="GO" id="GO:0016787">
    <property type="term" value="F:hydrolase activity"/>
    <property type="evidence" value="ECO:0007669"/>
    <property type="project" value="UniProtKB-KW"/>
</dbReference>
<dbReference type="InterPro" id="IPR029058">
    <property type="entry name" value="AB_hydrolase_fold"/>
</dbReference>
<accession>A0ABP8J482</accession>
<dbReference type="PANTHER" id="PTHR43798:SF31">
    <property type="entry name" value="AB HYDROLASE SUPERFAMILY PROTEIN YCLE"/>
    <property type="match status" value="1"/>
</dbReference>
<dbReference type="SUPFAM" id="SSF53474">
    <property type="entry name" value="alpha/beta-Hydrolases"/>
    <property type="match status" value="1"/>
</dbReference>
<organism evidence="3 4">
    <name type="scientific">Tsukamurella soli</name>
    <dbReference type="NCBI Taxonomy" id="644556"/>
    <lineage>
        <taxon>Bacteria</taxon>
        <taxon>Bacillati</taxon>
        <taxon>Actinomycetota</taxon>
        <taxon>Actinomycetes</taxon>
        <taxon>Mycobacteriales</taxon>
        <taxon>Tsukamurellaceae</taxon>
        <taxon>Tsukamurella</taxon>
    </lineage>
</organism>
<proteinExistence type="predicted"/>
<sequence length="301" mass="30637">MRRRLGLALSDDGTELFYVDHPSGAGACGPGGKPTLLLVHGWAEASRSWGPGFVAALTASGHRVVALDLRGHGYSSVPDPVDAGAFGSDRWAADLAAVRSAAAIEGPVILVGWSYGGLVIADHLAERGTDGVAGVVLIGAITSIGGGADGPFPGGVVGESMVAALPDALSAKPGKAATGLGRLRMMPADPAFGTVIQQQFGMALATPPHVRGGLFRRTVDHDGDLATWHFPVLIQHGTDDAVVSPSVAEHHAAVLPDATVSWWDGGGHAPFAEDPRRCAGELAVFADGVGLAAIQVPADHD</sequence>
<name>A0ABP8J482_9ACTN</name>
<comment type="caution">
    <text evidence="3">The sequence shown here is derived from an EMBL/GenBank/DDBJ whole genome shotgun (WGS) entry which is preliminary data.</text>
</comment>
<keyword evidence="4" id="KW-1185">Reference proteome</keyword>
<dbReference type="InterPro" id="IPR050266">
    <property type="entry name" value="AB_hydrolase_sf"/>
</dbReference>
<evidence type="ECO:0000256" key="1">
    <source>
        <dbReference type="ARBA" id="ARBA00022801"/>
    </source>
</evidence>
<dbReference type="Proteomes" id="UP001500635">
    <property type="component" value="Unassembled WGS sequence"/>
</dbReference>
<dbReference type="PRINTS" id="PR00111">
    <property type="entry name" value="ABHYDROLASE"/>
</dbReference>
<protein>
    <submittedName>
        <fullName evidence="3">Alpha/beta hydrolase</fullName>
    </submittedName>
</protein>
<reference evidence="4" key="1">
    <citation type="journal article" date="2019" name="Int. J. Syst. Evol. Microbiol.">
        <title>The Global Catalogue of Microorganisms (GCM) 10K type strain sequencing project: providing services to taxonomists for standard genome sequencing and annotation.</title>
        <authorList>
            <consortium name="The Broad Institute Genomics Platform"/>
            <consortium name="The Broad Institute Genome Sequencing Center for Infectious Disease"/>
            <person name="Wu L."/>
            <person name="Ma J."/>
        </authorList>
    </citation>
    <scope>NUCLEOTIDE SEQUENCE [LARGE SCALE GENOMIC DNA]</scope>
    <source>
        <strain evidence="4">JCM 17688</strain>
    </source>
</reference>
<evidence type="ECO:0000259" key="2">
    <source>
        <dbReference type="Pfam" id="PF12697"/>
    </source>
</evidence>
<dbReference type="PANTHER" id="PTHR43798">
    <property type="entry name" value="MONOACYLGLYCEROL LIPASE"/>
    <property type="match status" value="1"/>
</dbReference>
<dbReference type="EMBL" id="BAABFR010000005">
    <property type="protein sequence ID" value="GAA4384742.1"/>
    <property type="molecule type" value="Genomic_DNA"/>
</dbReference>
<evidence type="ECO:0000313" key="4">
    <source>
        <dbReference type="Proteomes" id="UP001500635"/>
    </source>
</evidence>
<dbReference type="Gene3D" id="3.40.50.1820">
    <property type="entry name" value="alpha/beta hydrolase"/>
    <property type="match status" value="1"/>
</dbReference>
<gene>
    <name evidence="3" type="ORF">GCM10023147_05540</name>
</gene>
<feature type="domain" description="AB hydrolase-1" evidence="2">
    <location>
        <begin position="36"/>
        <end position="279"/>
    </location>
</feature>
<evidence type="ECO:0000313" key="3">
    <source>
        <dbReference type="EMBL" id="GAA4384742.1"/>
    </source>
</evidence>
<dbReference type="RefSeq" id="WP_344990503.1">
    <property type="nucleotide sequence ID" value="NZ_BAABFR010000005.1"/>
</dbReference>